<accession>A0A8X6M1S1</accession>
<evidence type="ECO:0000313" key="1">
    <source>
        <dbReference type="EMBL" id="GFR28827.1"/>
    </source>
</evidence>
<organism evidence="1 2">
    <name type="scientific">Trichonephila clavata</name>
    <name type="common">Joro spider</name>
    <name type="synonym">Nephila clavata</name>
    <dbReference type="NCBI Taxonomy" id="2740835"/>
    <lineage>
        <taxon>Eukaryota</taxon>
        <taxon>Metazoa</taxon>
        <taxon>Ecdysozoa</taxon>
        <taxon>Arthropoda</taxon>
        <taxon>Chelicerata</taxon>
        <taxon>Arachnida</taxon>
        <taxon>Araneae</taxon>
        <taxon>Araneomorphae</taxon>
        <taxon>Entelegynae</taxon>
        <taxon>Araneoidea</taxon>
        <taxon>Nephilidae</taxon>
        <taxon>Trichonephila</taxon>
    </lineage>
</organism>
<dbReference type="Proteomes" id="UP000887116">
    <property type="component" value="Unassembled WGS sequence"/>
</dbReference>
<sequence length="77" mass="8957">MDSRMTNESSHGCHSQVCKKLLLSGLSFPLTTGEVIQLRLRQMLSIQDRPTIEDNKTNFNSNWKELKKNLYNLEVYL</sequence>
<protein>
    <submittedName>
        <fullName evidence="1">Uncharacterized protein</fullName>
    </submittedName>
</protein>
<gene>
    <name evidence="1" type="ORF">TNCT_23961</name>
</gene>
<reference evidence="1" key="1">
    <citation type="submission" date="2020-07" db="EMBL/GenBank/DDBJ databases">
        <title>Multicomponent nature underlies the extraordinary mechanical properties of spider dragline silk.</title>
        <authorList>
            <person name="Kono N."/>
            <person name="Nakamura H."/>
            <person name="Mori M."/>
            <person name="Yoshida Y."/>
            <person name="Ohtoshi R."/>
            <person name="Malay A.D."/>
            <person name="Moran D.A.P."/>
            <person name="Tomita M."/>
            <person name="Numata K."/>
            <person name="Arakawa K."/>
        </authorList>
    </citation>
    <scope>NUCLEOTIDE SEQUENCE</scope>
</reference>
<evidence type="ECO:0000313" key="2">
    <source>
        <dbReference type="Proteomes" id="UP000887116"/>
    </source>
</evidence>
<comment type="caution">
    <text evidence="1">The sequence shown here is derived from an EMBL/GenBank/DDBJ whole genome shotgun (WGS) entry which is preliminary data.</text>
</comment>
<proteinExistence type="predicted"/>
<name>A0A8X6M1S1_TRICU</name>
<dbReference type="EMBL" id="BMAO01009122">
    <property type="protein sequence ID" value="GFR28827.1"/>
    <property type="molecule type" value="Genomic_DNA"/>
</dbReference>
<dbReference type="AlphaFoldDB" id="A0A8X6M1S1"/>
<keyword evidence="2" id="KW-1185">Reference proteome</keyword>